<dbReference type="InterPro" id="IPR050354">
    <property type="entry name" value="F-box/kelch-repeat_ARATH"/>
</dbReference>
<gene>
    <name evidence="1" type="ORF">Tsubulata_012352</name>
</gene>
<dbReference type="InterPro" id="IPR015915">
    <property type="entry name" value="Kelch-typ_b-propeller"/>
</dbReference>
<evidence type="ECO:0000313" key="2">
    <source>
        <dbReference type="Proteomes" id="UP001141552"/>
    </source>
</evidence>
<dbReference type="InterPro" id="IPR006652">
    <property type="entry name" value="Kelch_1"/>
</dbReference>
<dbReference type="PANTHER" id="PTHR24414:SF199">
    <property type="entry name" value="F-BOX_KELCH-REPEAT PROTEIN SKIP6-LIKE"/>
    <property type="match status" value="1"/>
</dbReference>
<dbReference type="SUPFAM" id="SSF117281">
    <property type="entry name" value="Kelch motif"/>
    <property type="match status" value="1"/>
</dbReference>
<dbReference type="OrthoDB" id="1483698at2759"/>
<dbReference type="Gene3D" id="2.130.10.80">
    <property type="entry name" value="Galactose oxidase/kelch, beta-propeller"/>
    <property type="match status" value="1"/>
</dbReference>
<comment type="caution">
    <text evidence="1">The sequence shown here is derived from an EMBL/GenBank/DDBJ whole genome shotgun (WGS) entry which is preliminary data.</text>
</comment>
<evidence type="ECO:0000313" key="1">
    <source>
        <dbReference type="EMBL" id="KAJ4823035.1"/>
    </source>
</evidence>
<protein>
    <recommendedName>
        <fullName evidence="3">F-box/kelch-repeat protein</fullName>
    </recommendedName>
</protein>
<reference evidence="1" key="2">
    <citation type="journal article" date="2023" name="Plants (Basel)">
        <title>Annotation of the Turnera subulata (Passifloraceae) Draft Genome Reveals the S-Locus Evolved after the Divergence of Turneroideae from Passifloroideae in a Stepwise Manner.</title>
        <authorList>
            <person name="Henning P.M."/>
            <person name="Roalson E.H."/>
            <person name="Mir W."/>
            <person name="McCubbin A.G."/>
            <person name="Shore J.S."/>
        </authorList>
    </citation>
    <scope>NUCLEOTIDE SEQUENCE</scope>
    <source>
        <strain evidence="1">F60SS</strain>
    </source>
</reference>
<sequence>MAAAAASRTTTAGKRSVCLCVEDKWGTEWYTLDLSDAGDHEVIACPCFGRIRHVTQGSPCLLPRAFLPREDGGSFLGWAVLGGGGQLYAVGGAGNTAPQCLQTVRGLDLSSTCTAGGWVAKPPMLVPRCNPHTATVGGKLYVLGGASDYGRDPWGEVYDPESNTWEALPDPPFIPKTGFFSAGLEEEDGCVIILSVLGRVLMEYSVGAKRWKMCELPVNLYLHTQHSDGPAIAVGRVLYWYSIYTRCLYGLDLGTHALYAGKLVVNVPDHENAMLGHLGGQSFFLLHGNYDSTQDEWFHPAPALPDGTTETKFLHCLKFRVDQCSSTTTGGGGGGGGGAGQKLNIGLESSQSFVIKYVNNDGPCFVGCVSM</sequence>
<dbReference type="EMBL" id="JAKUCV010007534">
    <property type="protein sequence ID" value="KAJ4823035.1"/>
    <property type="molecule type" value="Genomic_DNA"/>
</dbReference>
<proteinExistence type="predicted"/>
<dbReference type="PANTHER" id="PTHR24414">
    <property type="entry name" value="F-BOX/KELCH-REPEAT PROTEIN SKIP4"/>
    <property type="match status" value="1"/>
</dbReference>
<name>A0A9Q0J0B5_9ROSI</name>
<dbReference type="Proteomes" id="UP001141552">
    <property type="component" value="Unassembled WGS sequence"/>
</dbReference>
<keyword evidence="2" id="KW-1185">Reference proteome</keyword>
<evidence type="ECO:0008006" key="3">
    <source>
        <dbReference type="Google" id="ProtNLM"/>
    </source>
</evidence>
<dbReference type="InterPro" id="IPR037293">
    <property type="entry name" value="Gal_Oxidase_central_sf"/>
</dbReference>
<reference evidence="1" key="1">
    <citation type="submission" date="2022-02" db="EMBL/GenBank/DDBJ databases">
        <authorList>
            <person name="Henning P.M."/>
            <person name="McCubbin A.G."/>
            <person name="Shore J.S."/>
        </authorList>
    </citation>
    <scope>NUCLEOTIDE SEQUENCE</scope>
    <source>
        <strain evidence="1">F60SS</strain>
        <tissue evidence="1">Leaves</tissue>
    </source>
</reference>
<dbReference type="AlphaFoldDB" id="A0A9Q0J0B5"/>
<organism evidence="1 2">
    <name type="scientific">Turnera subulata</name>
    <dbReference type="NCBI Taxonomy" id="218843"/>
    <lineage>
        <taxon>Eukaryota</taxon>
        <taxon>Viridiplantae</taxon>
        <taxon>Streptophyta</taxon>
        <taxon>Embryophyta</taxon>
        <taxon>Tracheophyta</taxon>
        <taxon>Spermatophyta</taxon>
        <taxon>Magnoliopsida</taxon>
        <taxon>eudicotyledons</taxon>
        <taxon>Gunneridae</taxon>
        <taxon>Pentapetalae</taxon>
        <taxon>rosids</taxon>
        <taxon>fabids</taxon>
        <taxon>Malpighiales</taxon>
        <taxon>Passifloraceae</taxon>
        <taxon>Turnera</taxon>
    </lineage>
</organism>
<dbReference type="Pfam" id="PF01344">
    <property type="entry name" value="Kelch_1"/>
    <property type="match status" value="1"/>
</dbReference>
<accession>A0A9Q0J0B5</accession>